<evidence type="ECO:0000313" key="5">
    <source>
        <dbReference type="Proteomes" id="UP000051686"/>
    </source>
</evidence>
<evidence type="ECO:0000256" key="3">
    <source>
        <dbReference type="SAM" id="MobiDB-lite"/>
    </source>
</evidence>
<dbReference type="HAMAP" id="MF_00274">
    <property type="entry name" value="DNA_YbaB_EbfC"/>
    <property type="match status" value="1"/>
</dbReference>
<protein>
    <recommendedName>
        <fullName evidence="2">Nucleoid-associated protein FD46_GL002005</fullName>
    </recommendedName>
</protein>
<name>A0A0R1MK10_9LACO</name>
<dbReference type="InterPro" id="IPR004401">
    <property type="entry name" value="YbaB/EbfC"/>
</dbReference>
<sequence>MMRGMGNMQGMMKQMQKMQKNMKKDQEELEKEEFTGKAADEAVVVKFTGKKKMTHIQIKPEAVDPDDVDMLQDLVIMAVNDAMDQINNETQRKMGKYTQNIPGF</sequence>
<comment type="subcellular location">
    <subcellularLocation>
        <location evidence="2">Cytoplasm</location>
        <location evidence="2">Nucleoid</location>
    </subcellularLocation>
</comment>
<dbReference type="PIRSF" id="PIRSF004555">
    <property type="entry name" value="UCP004555"/>
    <property type="match status" value="1"/>
</dbReference>
<dbReference type="SUPFAM" id="SSF82607">
    <property type="entry name" value="YbaB-like"/>
    <property type="match status" value="1"/>
</dbReference>
<comment type="caution">
    <text evidence="4">The sequence shown here is derived from an EMBL/GenBank/DDBJ whole genome shotgun (WGS) entry which is preliminary data.</text>
</comment>
<comment type="similarity">
    <text evidence="2">Belongs to the YbaB/EbfC family.</text>
</comment>
<dbReference type="PANTHER" id="PTHR33449">
    <property type="entry name" value="NUCLEOID-ASSOCIATED PROTEIN YBAB"/>
    <property type="match status" value="1"/>
</dbReference>
<proteinExistence type="inferred from homology"/>
<feature type="compositionally biased region" description="Basic and acidic residues" evidence="3">
    <location>
        <begin position="22"/>
        <end position="34"/>
    </location>
</feature>
<comment type="subunit">
    <text evidence="2">Homodimer.</text>
</comment>
<dbReference type="AlphaFoldDB" id="A0A0R1MK10"/>
<evidence type="ECO:0000256" key="2">
    <source>
        <dbReference type="HAMAP-Rule" id="MF_00274"/>
    </source>
</evidence>
<dbReference type="OrthoDB" id="9795263at2"/>
<dbReference type="GO" id="GO:0003677">
    <property type="term" value="F:DNA binding"/>
    <property type="evidence" value="ECO:0007669"/>
    <property type="project" value="UniProtKB-UniRule"/>
</dbReference>
<evidence type="ECO:0000313" key="4">
    <source>
        <dbReference type="EMBL" id="KRL04867.1"/>
    </source>
</evidence>
<keyword evidence="5" id="KW-1185">Reference proteome</keyword>
<evidence type="ECO:0000256" key="1">
    <source>
        <dbReference type="ARBA" id="ARBA00023125"/>
    </source>
</evidence>
<dbReference type="PANTHER" id="PTHR33449:SF1">
    <property type="entry name" value="NUCLEOID-ASSOCIATED PROTEIN YBAB"/>
    <property type="match status" value="1"/>
</dbReference>
<accession>A0A0R1MK10</accession>
<dbReference type="Pfam" id="PF02575">
    <property type="entry name" value="YbaB_DNA_bd"/>
    <property type="match status" value="1"/>
</dbReference>
<dbReference type="EMBL" id="AZEH01000039">
    <property type="protein sequence ID" value="KRL04867.1"/>
    <property type="molecule type" value="Genomic_DNA"/>
</dbReference>
<dbReference type="GO" id="GO:0005829">
    <property type="term" value="C:cytosol"/>
    <property type="evidence" value="ECO:0007669"/>
    <property type="project" value="TreeGrafter"/>
</dbReference>
<dbReference type="NCBIfam" id="TIGR00103">
    <property type="entry name" value="DNA_YbaB_EbfC"/>
    <property type="match status" value="1"/>
</dbReference>
<dbReference type="PATRIC" id="fig|1423777.3.peg.2062"/>
<dbReference type="InterPro" id="IPR036894">
    <property type="entry name" value="YbaB-like_sf"/>
</dbReference>
<reference evidence="4 5" key="1">
    <citation type="journal article" date="2015" name="Genome Announc.">
        <title>Expanding the biotechnology potential of lactobacilli through comparative genomics of 213 strains and associated genera.</title>
        <authorList>
            <person name="Sun Z."/>
            <person name="Harris H.M."/>
            <person name="McCann A."/>
            <person name="Guo C."/>
            <person name="Argimon S."/>
            <person name="Zhang W."/>
            <person name="Yang X."/>
            <person name="Jeffery I.B."/>
            <person name="Cooney J.C."/>
            <person name="Kagawa T.F."/>
            <person name="Liu W."/>
            <person name="Song Y."/>
            <person name="Salvetti E."/>
            <person name="Wrobel A."/>
            <person name="Rasinkangas P."/>
            <person name="Parkhill J."/>
            <person name="Rea M.C."/>
            <person name="O'Sullivan O."/>
            <person name="Ritari J."/>
            <person name="Douillard F.P."/>
            <person name="Paul Ross R."/>
            <person name="Yang R."/>
            <person name="Briner A.E."/>
            <person name="Felis G.E."/>
            <person name="de Vos W.M."/>
            <person name="Barrangou R."/>
            <person name="Klaenhammer T.R."/>
            <person name="Caufield P.W."/>
            <person name="Cui Y."/>
            <person name="Zhang H."/>
            <person name="O'Toole P.W."/>
        </authorList>
    </citation>
    <scope>NUCLEOTIDE SEQUENCE [LARGE SCALE GENOMIC DNA]</scope>
    <source>
        <strain evidence="4 5">DSM 19972</strain>
    </source>
</reference>
<dbReference type="Proteomes" id="UP000051686">
    <property type="component" value="Unassembled WGS sequence"/>
</dbReference>
<comment type="function">
    <text evidence="2">Binds to DNA and alters its conformation. May be involved in regulation of gene expression, nucleoid organization and DNA protection.</text>
</comment>
<keyword evidence="1 2" id="KW-0238">DNA-binding</keyword>
<dbReference type="GO" id="GO:0043590">
    <property type="term" value="C:bacterial nucleoid"/>
    <property type="evidence" value="ECO:0007669"/>
    <property type="project" value="UniProtKB-UniRule"/>
</dbReference>
<organism evidence="4 5">
    <name type="scientific">Liquorilactobacillus oeni DSM 19972</name>
    <dbReference type="NCBI Taxonomy" id="1423777"/>
    <lineage>
        <taxon>Bacteria</taxon>
        <taxon>Bacillati</taxon>
        <taxon>Bacillota</taxon>
        <taxon>Bacilli</taxon>
        <taxon>Lactobacillales</taxon>
        <taxon>Lactobacillaceae</taxon>
        <taxon>Liquorilactobacillus</taxon>
    </lineage>
</organism>
<dbReference type="Gene3D" id="3.30.1310.10">
    <property type="entry name" value="Nucleoid-associated protein YbaB-like domain"/>
    <property type="match status" value="1"/>
</dbReference>
<keyword evidence="2" id="KW-0963">Cytoplasm</keyword>
<gene>
    <name evidence="4" type="ORF">FD46_GL002005</name>
</gene>
<feature type="compositionally biased region" description="Low complexity" evidence="3">
    <location>
        <begin position="1"/>
        <end position="19"/>
    </location>
</feature>
<dbReference type="STRING" id="1423777.FD46_GL002005"/>
<feature type="region of interest" description="Disordered" evidence="3">
    <location>
        <begin position="1"/>
        <end position="34"/>
    </location>
</feature>